<organism evidence="1 2">
    <name type="scientific">Trichoderma cornu-damae</name>
    <dbReference type="NCBI Taxonomy" id="654480"/>
    <lineage>
        <taxon>Eukaryota</taxon>
        <taxon>Fungi</taxon>
        <taxon>Dikarya</taxon>
        <taxon>Ascomycota</taxon>
        <taxon>Pezizomycotina</taxon>
        <taxon>Sordariomycetes</taxon>
        <taxon>Hypocreomycetidae</taxon>
        <taxon>Hypocreales</taxon>
        <taxon>Hypocreaceae</taxon>
        <taxon>Trichoderma</taxon>
    </lineage>
</organism>
<keyword evidence="2" id="KW-1185">Reference proteome</keyword>
<gene>
    <name evidence="1" type="ORF">Trco_002156</name>
</gene>
<comment type="caution">
    <text evidence="1">The sequence shown here is derived from an EMBL/GenBank/DDBJ whole genome shotgun (WGS) entry which is preliminary data.</text>
</comment>
<evidence type="ECO:0000313" key="2">
    <source>
        <dbReference type="Proteomes" id="UP000827724"/>
    </source>
</evidence>
<dbReference type="OrthoDB" id="4500473at2759"/>
<dbReference type="AlphaFoldDB" id="A0A9P8QM33"/>
<name>A0A9P8QM33_9HYPO</name>
<reference evidence="1" key="1">
    <citation type="submission" date="2021-08" db="EMBL/GenBank/DDBJ databases">
        <title>Chromosome-Level Trichoderma cornu-damae using Hi-C Data.</title>
        <authorList>
            <person name="Kim C.S."/>
        </authorList>
    </citation>
    <scope>NUCLEOTIDE SEQUENCE</scope>
    <source>
        <strain evidence="1">KA19-0412C</strain>
    </source>
</reference>
<protein>
    <submittedName>
        <fullName evidence="1">Uncharacterized protein</fullName>
    </submittedName>
</protein>
<sequence>MAQKTWFFPPSFDFFPDGELSLGSVIAHPDRPTLSLASLSPVSHPEIILPKVGAVTEADHSHSRSRSASVAAAVFLKLVGLALEAGNVHASRFTNTTYGNVQIETRTFNGGFREDSIKAIVGLAQVKKYIDSGTFGKRPIYIVSGLRIAKDSFQVTTESRSAISTLARVTTSVATESLSLTGGSNATNNREQSNMDSYKTAPGIVFAYRLHVIRTRRDGQAEAELFSHRTAFLTGEADDEEEEAEEEWECREVTAKVLLGDMEINPDFDEYPMGDGEESCIACKITK</sequence>
<dbReference type="Proteomes" id="UP000827724">
    <property type="component" value="Unassembled WGS sequence"/>
</dbReference>
<accession>A0A9P8QM33</accession>
<dbReference type="EMBL" id="JAIWOZ010000002">
    <property type="protein sequence ID" value="KAH6608810.1"/>
    <property type="molecule type" value="Genomic_DNA"/>
</dbReference>
<evidence type="ECO:0000313" key="1">
    <source>
        <dbReference type="EMBL" id="KAH6608810.1"/>
    </source>
</evidence>
<proteinExistence type="predicted"/>